<evidence type="ECO:0000256" key="4">
    <source>
        <dbReference type="ARBA" id="ARBA00022840"/>
    </source>
</evidence>
<dbReference type="Gene3D" id="3.40.50.300">
    <property type="entry name" value="P-loop containing nucleotide triphosphate hydrolases"/>
    <property type="match status" value="1"/>
</dbReference>
<dbReference type="PATRIC" id="fig|1961.12.peg.6795"/>
<dbReference type="AlphaFoldDB" id="A0A0L8M5H0"/>
<keyword evidence="4" id="KW-0067">ATP-binding</keyword>
<keyword evidence="2" id="KW-0813">Transport</keyword>
<evidence type="ECO:0000256" key="2">
    <source>
        <dbReference type="ARBA" id="ARBA00022448"/>
    </source>
</evidence>
<comment type="subcellular location">
    <subcellularLocation>
        <location evidence="1">Cell membrane</location>
        <topology evidence="1">Peripheral membrane protein</topology>
    </subcellularLocation>
</comment>
<dbReference type="InterPro" id="IPR017871">
    <property type="entry name" value="ABC_transporter-like_CS"/>
</dbReference>
<dbReference type="SUPFAM" id="SSF52540">
    <property type="entry name" value="P-loop containing nucleoside triphosphate hydrolases"/>
    <property type="match status" value="1"/>
</dbReference>
<dbReference type="Proteomes" id="UP000037084">
    <property type="component" value="Unassembled WGS sequence"/>
</dbReference>
<dbReference type="PROSITE" id="PS00211">
    <property type="entry name" value="ABC_TRANSPORTER_1"/>
    <property type="match status" value="1"/>
</dbReference>
<dbReference type="EMBL" id="LGUV01000362">
    <property type="protein sequence ID" value="KOG45628.1"/>
    <property type="molecule type" value="Genomic_DNA"/>
</dbReference>
<organism evidence="7 8">
    <name type="scientific">Streptomyces virginiae</name>
    <name type="common">Streptomyces cinnamonensis</name>
    <dbReference type="NCBI Taxonomy" id="1961"/>
    <lineage>
        <taxon>Bacteria</taxon>
        <taxon>Bacillati</taxon>
        <taxon>Actinomycetota</taxon>
        <taxon>Actinomycetes</taxon>
        <taxon>Kitasatosporales</taxon>
        <taxon>Streptomycetaceae</taxon>
        <taxon>Streptomyces</taxon>
    </lineage>
</organism>
<dbReference type="InterPro" id="IPR027417">
    <property type="entry name" value="P-loop_NTPase"/>
</dbReference>
<keyword evidence="3" id="KW-0547">Nucleotide-binding</keyword>
<keyword evidence="5" id="KW-0046">Antibiotic resistance</keyword>
<protein>
    <recommendedName>
        <fullName evidence="6">ABC transporter domain-containing protein</fullName>
    </recommendedName>
</protein>
<dbReference type="GO" id="GO:0046677">
    <property type="term" value="P:response to antibiotic"/>
    <property type="evidence" value="ECO:0007669"/>
    <property type="project" value="UniProtKB-KW"/>
</dbReference>
<comment type="caution">
    <text evidence="7">The sequence shown here is derived from an EMBL/GenBank/DDBJ whole genome shotgun (WGS) entry which is preliminary data.</text>
</comment>
<feature type="domain" description="ABC transporter" evidence="6">
    <location>
        <begin position="6"/>
        <end position="239"/>
    </location>
</feature>
<evidence type="ECO:0000256" key="3">
    <source>
        <dbReference type="ARBA" id="ARBA00022741"/>
    </source>
</evidence>
<dbReference type="InterPro" id="IPR003439">
    <property type="entry name" value="ABC_transporter-like_ATP-bd"/>
</dbReference>
<dbReference type="GO" id="GO:0016887">
    <property type="term" value="F:ATP hydrolysis activity"/>
    <property type="evidence" value="ECO:0007669"/>
    <property type="project" value="InterPro"/>
</dbReference>
<accession>A0A0L8M5H0</accession>
<evidence type="ECO:0000259" key="6">
    <source>
        <dbReference type="PROSITE" id="PS50893"/>
    </source>
</evidence>
<evidence type="ECO:0000313" key="8">
    <source>
        <dbReference type="Proteomes" id="UP000037084"/>
    </source>
</evidence>
<gene>
    <name evidence="7" type="ORF">ADK75_30620</name>
</gene>
<dbReference type="PANTHER" id="PTHR42711">
    <property type="entry name" value="ABC TRANSPORTER ATP-BINDING PROTEIN"/>
    <property type="match status" value="1"/>
</dbReference>
<evidence type="ECO:0000313" key="7">
    <source>
        <dbReference type="EMBL" id="KOG45628.1"/>
    </source>
</evidence>
<evidence type="ECO:0000256" key="1">
    <source>
        <dbReference type="ARBA" id="ARBA00004202"/>
    </source>
</evidence>
<dbReference type="GO" id="GO:0005886">
    <property type="term" value="C:plasma membrane"/>
    <property type="evidence" value="ECO:0007669"/>
    <property type="project" value="UniProtKB-SubCell"/>
</dbReference>
<dbReference type="PROSITE" id="PS50893">
    <property type="entry name" value="ABC_TRANSPORTER_2"/>
    <property type="match status" value="1"/>
</dbReference>
<dbReference type="InterPro" id="IPR050763">
    <property type="entry name" value="ABC_transporter_ATP-binding"/>
</dbReference>
<evidence type="ECO:0000256" key="5">
    <source>
        <dbReference type="ARBA" id="ARBA00023251"/>
    </source>
</evidence>
<name>A0A0L8M5H0_STRVG</name>
<dbReference type="SMART" id="SM00382">
    <property type="entry name" value="AAA"/>
    <property type="match status" value="1"/>
</dbReference>
<dbReference type="GO" id="GO:0005524">
    <property type="term" value="F:ATP binding"/>
    <property type="evidence" value="ECO:0007669"/>
    <property type="project" value="UniProtKB-KW"/>
</dbReference>
<dbReference type="Pfam" id="PF00005">
    <property type="entry name" value="ABC_tran"/>
    <property type="match status" value="1"/>
</dbReference>
<reference evidence="8" key="1">
    <citation type="submission" date="2015-07" db="EMBL/GenBank/DDBJ databases">
        <authorList>
            <consortium name="Consortium for Microbial Forensics and Genomics (microFORGE)"/>
            <person name="Knight B.M."/>
            <person name="Roberts D.P."/>
            <person name="Lin D."/>
            <person name="Hari K."/>
            <person name="Fletcher J."/>
            <person name="Melcher U."/>
            <person name="Blagden T."/>
            <person name="Winegar R.A."/>
        </authorList>
    </citation>
    <scope>NUCLEOTIDE SEQUENCE [LARGE SCALE GENOMIC DNA]</scope>
    <source>
        <strain evidence="8">NRRL B-1447</strain>
    </source>
</reference>
<dbReference type="InterPro" id="IPR003593">
    <property type="entry name" value="AAA+_ATPase"/>
</dbReference>
<dbReference type="OrthoDB" id="9804819at2"/>
<dbReference type="PANTHER" id="PTHR42711:SF19">
    <property type="entry name" value="DOXORUBICIN RESISTANCE ATP-BINDING PROTEIN DRRA"/>
    <property type="match status" value="1"/>
</dbReference>
<proteinExistence type="predicted"/>
<sequence length="305" mass="34362">MTDLAYEIEHLVKIYPRQTEPATDDVSLDIRTGEVFGILGDNGAGKTTLVRQMVNLLRSTSGEIRLFGRPIAQNPLHVSRSVAFMPQSSSALNRLKVGEALYFAAHLRGMTRRDARLERDAMIETWQLGQVRDKSSSRLSGGQQRLLQLALAMAGRLPVAVLDEPTNDLDPVNRKHVWEVLKKFNTEYGTTILFITHDAIEAERIVHRVGIMRQGRFLVTGQPAQLKRGLLDHMRLEVWLAPGEPPAFPPDIPQHWKSDDNVVLSVPRDRAPALLSELRLHESVDYRLHSATLEDLYLHYATTAD</sequence>